<reference evidence="1" key="1">
    <citation type="submission" date="2023-03" db="UniProtKB">
        <authorList>
            <consortium name="EnsemblPlants"/>
        </authorList>
    </citation>
    <scope>IDENTIFICATION</scope>
</reference>
<accession>A0A9I9CCS2</accession>
<dbReference type="EnsemblPlants" id="MELO3C000830.2.1">
    <property type="protein sequence ID" value="MELO3C000830.2.1"/>
    <property type="gene ID" value="MELO3C000830.2"/>
</dbReference>
<dbReference type="Gramene" id="MELO3C000830.2.1">
    <property type="protein sequence ID" value="MELO3C000830.2.1"/>
    <property type="gene ID" value="MELO3C000830.2"/>
</dbReference>
<name>A0A9I9CCS2_CUCME</name>
<protein>
    <submittedName>
        <fullName evidence="1">Uncharacterized protein</fullName>
    </submittedName>
</protein>
<organism evidence="1">
    <name type="scientific">Cucumis melo</name>
    <name type="common">Muskmelon</name>
    <dbReference type="NCBI Taxonomy" id="3656"/>
    <lineage>
        <taxon>Eukaryota</taxon>
        <taxon>Viridiplantae</taxon>
        <taxon>Streptophyta</taxon>
        <taxon>Embryophyta</taxon>
        <taxon>Tracheophyta</taxon>
        <taxon>Spermatophyta</taxon>
        <taxon>Magnoliopsida</taxon>
        <taxon>eudicotyledons</taxon>
        <taxon>Gunneridae</taxon>
        <taxon>Pentapetalae</taxon>
        <taxon>rosids</taxon>
        <taxon>fabids</taxon>
        <taxon>Cucurbitales</taxon>
        <taxon>Cucurbitaceae</taxon>
        <taxon>Benincaseae</taxon>
        <taxon>Cucumis</taxon>
    </lineage>
</organism>
<proteinExistence type="predicted"/>
<sequence>MIFSSCRGRKFSLAIISLEMIFPMIEEKQFR</sequence>
<dbReference type="AlphaFoldDB" id="A0A9I9CCS2"/>
<evidence type="ECO:0000313" key="1">
    <source>
        <dbReference type="EnsemblPlants" id="MELO3C000830.2.1"/>
    </source>
</evidence>